<gene>
    <name evidence="2" type="ORF">AKJ51_04745</name>
</gene>
<dbReference type="AlphaFoldDB" id="A0A133VH98"/>
<evidence type="ECO:0000313" key="2">
    <source>
        <dbReference type="EMBL" id="KXB05811.1"/>
    </source>
</evidence>
<dbReference type="EMBL" id="LHYE01000077">
    <property type="protein sequence ID" value="KXB05811.1"/>
    <property type="molecule type" value="Genomic_DNA"/>
</dbReference>
<dbReference type="Proteomes" id="UP000070263">
    <property type="component" value="Unassembled WGS sequence"/>
</dbReference>
<organism evidence="2 3">
    <name type="scientific">candidate division MSBL1 archaeon SCGC-AAA382A20</name>
    <dbReference type="NCBI Taxonomy" id="1698280"/>
    <lineage>
        <taxon>Archaea</taxon>
        <taxon>Methanobacteriati</taxon>
        <taxon>Methanobacteriota</taxon>
        <taxon>candidate division MSBL1</taxon>
    </lineage>
</organism>
<proteinExistence type="predicted"/>
<evidence type="ECO:0000256" key="1">
    <source>
        <dbReference type="SAM" id="MobiDB-lite"/>
    </source>
</evidence>
<feature type="compositionally biased region" description="Basic and acidic residues" evidence="1">
    <location>
        <begin position="10"/>
        <end position="21"/>
    </location>
</feature>
<keyword evidence="3" id="KW-1185">Reference proteome</keyword>
<accession>A0A133VH98</accession>
<reference evidence="2 3" key="1">
    <citation type="journal article" date="2016" name="Sci. Rep.">
        <title>Metabolic traits of an uncultured archaeal lineage -MSBL1- from brine pools of the Red Sea.</title>
        <authorList>
            <person name="Mwirichia R."/>
            <person name="Alam I."/>
            <person name="Rashid M."/>
            <person name="Vinu M."/>
            <person name="Ba-Alawi W."/>
            <person name="Anthony Kamau A."/>
            <person name="Kamanda Ngugi D."/>
            <person name="Goker M."/>
            <person name="Klenk H.P."/>
            <person name="Bajic V."/>
            <person name="Stingl U."/>
        </authorList>
    </citation>
    <scope>NUCLEOTIDE SEQUENCE [LARGE SCALE GENOMIC DNA]</scope>
    <source>
        <strain evidence="2">SCGC-AAA382A20</strain>
    </source>
</reference>
<evidence type="ECO:0000313" key="3">
    <source>
        <dbReference type="Proteomes" id="UP000070263"/>
    </source>
</evidence>
<protein>
    <submittedName>
        <fullName evidence="2">Uncharacterized protein</fullName>
    </submittedName>
</protein>
<name>A0A133VH98_9EURY</name>
<sequence>MTRSNGSPKPRSERSKHDDPPLRFGKCRSGRAIFDLASGDFSLRSTSGETKLVAIAPTPADSRVVKSEGSFQKWSREEWSAFLREVKKFERSDLLSELEKIKDAIIRRRIFRERPVFDDDSGKVPEAVHSLLVHLSRSEGYLRVRGSATHKYQRELRSLGLHWNPSLYEWEVPFSQSLLDSVAIFVEKKSEAYDPSKIGYERCAGCNRWNPKSASCPCKSRV</sequence>
<comment type="caution">
    <text evidence="2">The sequence shown here is derived from an EMBL/GenBank/DDBJ whole genome shotgun (WGS) entry which is preliminary data.</text>
</comment>
<feature type="region of interest" description="Disordered" evidence="1">
    <location>
        <begin position="1"/>
        <end position="24"/>
    </location>
</feature>